<evidence type="ECO:0000313" key="4">
    <source>
        <dbReference type="Proteomes" id="UP000606003"/>
    </source>
</evidence>
<evidence type="ECO:0000256" key="1">
    <source>
        <dbReference type="SAM" id="MobiDB-lite"/>
    </source>
</evidence>
<keyword evidence="4" id="KW-1185">Reference proteome</keyword>
<dbReference type="EMBL" id="JACXAC010000005">
    <property type="protein sequence ID" value="MBD2723374.1"/>
    <property type="molecule type" value="Genomic_DNA"/>
</dbReference>
<reference evidence="3 4" key="1">
    <citation type="submission" date="2020-09" db="EMBL/GenBank/DDBJ databases">
        <authorList>
            <person name="Kim M.K."/>
        </authorList>
    </citation>
    <scope>NUCLEOTIDE SEQUENCE [LARGE SCALE GENOMIC DNA]</scope>
    <source>
        <strain evidence="3 4">BT189</strain>
    </source>
</reference>
<proteinExistence type="predicted"/>
<evidence type="ECO:0000256" key="2">
    <source>
        <dbReference type="SAM" id="SignalP"/>
    </source>
</evidence>
<dbReference type="Proteomes" id="UP000606003">
    <property type="component" value="Unassembled WGS sequence"/>
</dbReference>
<comment type="caution">
    <text evidence="3">The sequence shown here is derived from an EMBL/GenBank/DDBJ whole genome shotgun (WGS) entry which is preliminary data.</text>
</comment>
<gene>
    <name evidence="3" type="ORF">IC234_14685</name>
</gene>
<dbReference type="RefSeq" id="WP_190926006.1">
    <property type="nucleotide sequence ID" value="NZ_JACXAC010000005.1"/>
</dbReference>
<feature type="chain" id="PRO_5046344370" evidence="2">
    <location>
        <begin position="24"/>
        <end position="150"/>
    </location>
</feature>
<organism evidence="3 4">
    <name type="scientific">Hymenobacter armeniacus</name>
    <dbReference type="NCBI Taxonomy" id="2771358"/>
    <lineage>
        <taxon>Bacteria</taxon>
        <taxon>Pseudomonadati</taxon>
        <taxon>Bacteroidota</taxon>
        <taxon>Cytophagia</taxon>
        <taxon>Cytophagales</taxon>
        <taxon>Hymenobacteraceae</taxon>
        <taxon>Hymenobacter</taxon>
    </lineage>
</organism>
<feature type="signal peptide" evidence="2">
    <location>
        <begin position="1"/>
        <end position="23"/>
    </location>
</feature>
<feature type="compositionally biased region" description="Polar residues" evidence="1">
    <location>
        <begin position="33"/>
        <end position="48"/>
    </location>
</feature>
<name>A0ABR8JZD6_9BACT</name>
<evidence type="ECO:0000313" key="3">
    <source>
        <dbReference type="EMBL" id="MBD2723374.1"/>
    </source>
</evidence>
<sequence>MKFLCAAVLLSGLSFGLASAAHAQTGPAFPTPGQGSSEANARSTSGNNAMELARNQRRAAMTPEEVKRDQQLELLEARTGNTSFGGRNGSPERQFDTNRNGNGFMVRKFKSKSGTMEQKRGQSHPIGGANPAGKPLVHKHKNAKKRFLLF</sequence>
<keyword evidence="2" id="KW-0732">Signal</keyword>
<protein>
    <submittedName>
        <fullName evidence="3">Uncharacterized protein</fullName>
    </submittedName>
</protein>
<accession>A0ABR8JZD6</accession>
<feature type="region of interest" description="Disordered" evidence="1">
    <location>
        <begin position="28"/>
        <end position="142"/>
    </location>
</feature>